<dbReference type="STRING" id="97972.A0A2V1DSG2"/>
<evidence type="ECO:0000256" key="6">
    <source>
        <dbReference type="ARBA" id="ARBA00023136"/>
    </source>
</evidence>
<evidence type="ECO:0000256" key="5">
    <source>
        <dbReference type="ARBA" id="ARBA00022989"/>
    </source>
</evidence>
<feature type="transmembrane region" description="Helical" evidence="7">
    <location>
        <begin position="149"/>
        <end position="169"/>
    </location>
</feature>
<feature type="transmembrane region" description="Helical" evidence="7">
    <location>
        <begin position="39"/>
        <end position="63"/>
    </location>
</feature>
<dbReference type="PROSITE" id="PS50939">
    <property type="entry name" value="CYTOCHROME_B561"/>
    <property type="match status" value="1"/>
</dbReference>
<evidence type="ECO:0000259" key="8">
    <source>
        <dbReference type="PROSITE" id="PS50939"/>
    </source>
</evidence>
<evidence type="ECO:0000256" key="1">
    <source>
        <dbReference type="ARBA" id="ARBA00004370"/>
    </source>
</evidence>
<dbReference type="OrthoDB" id="19261at2759"/>
<gene>
    <name evidence="9" type="ORF">DM02DRAFT_362727</name>
</gene>
<evidence type="ECO:0000313" key="9">
    <source>
        <dbReference type="EMBL" id="PVI01193.1"/>
    </source>
</evidence>
<dbReference type="EMBL" id="KZ805361">
    <property type="protein sequence ID" value="PVI01193.1"/>
    <property type="molecule type" value="Genomic_DNA"/>
</dbReference>
<organism evidence="9 10">
    <name type="scientific">Periconia macrospinosa</name>
    <dbReference type="NCBI Taxonomy" id="97972"/>
    <lineage>
        <taxon>Eukaryota</taxon>
        <taxon>Fungi</taxon>
        <taxon>Dikarya</taxon>
        <taxon>Ascomycota</taxon>
        <taxon>Pezizomycotina</taxon>
        <taxon>Dothideomycetes</taxon>
        <taxon>Pleosporomycetidae</taxon>
        <taxon>Pleosporales</taxon>
        <taxon>Massarineae</taxon>
        <taxon>Periconiaceae</taxon>
        <taxon>Periconia</taxon>
    </lineage>
</organism>
<sequence>MGDGQKILIAHAVMASLAFVIFFPMGAILVRLSSFPGTWLLHGIFQVFAYLVYTAAFGIGVWIVSRVPVDLISSYHPIIGIIVFALLFFQPILGLLHHFAYKKYRRRTVWSYGHLWLGRIVITLGMINGGLGLLLASETGFYAPSRGQIIAYGIVAGFMWLMWVLASIAGERRRARSRRVIVHDRRYSRSSKEEYA</sequence>
<dbReference type="Proteomes" id="UP000244855">
    <property type="component" value="Unassembled WGS sequence"/>
</dbReference>
<keyword evidence="6 7" id="KW-0472">Membrane</keyword>
<keyword evidence="3 7" id="KW-0812">Transmembrane</keyword>
<evidence type="ECO:0000256" key="2">
    <source>
        <dbReference type="ARBA" id="ARBA00022448"/>
    </source>
</evidence>
<feature type="domain" description="Cytochrome b561" evidence="8">
    <location>
        <begin position="1"/>
        <end position="175"/>
    </location>
</feature>
<feature type="transmembrane region" description="Helical" evidence="7">
    <location>
        <begin position="116"/>
        <end position="137"/>
    </location>
</feature>
<dbReference type="PANTHER" id="PTHR47797">
    <property type="entry name" value="DEHYDROGENASE, PUTATIVE (AFU_ORTHOLOGUE AFUA_8G05805)-RELATED"/>
    <property type="match status" value="1"/>
</dbReference>
<dbReference type="Pfam" id="PF03188">
    <property type="entry name" value="Cytochrom_B561"/>
    <property type="match status" value="1"/>
</dbReference>
<evidence type="ECO:0000313" key="10">
    <source>
        <dbReference type="Proteomes" id="UP000244855"/>
    </source>
</evidence>
<keyword evidence="5 7" id="KW-1133">Transmembrane helix</keyword>
<feature type="transmembrane region" description="Helical" evidence="7">
    <location>
        <begin position="12"/>
        <end position="32"/>
    </location>
</feature>
<comment type="subcellular location">
    <subcellularLocation>
        <location evidence="1">Membrane</location>
    </subcellularLocation>
</comment>
<feature type="transmembrane region" description="Helical" evidence="7">
    <location>
        <begin position="75"/>
        <end position="96"/>
    </location>
</feature>
<evidence type="ECO:0000256" key="4">
    <source>
        <dbReference type="ARBA" id="ARBA00022982"/>
    </source>
</evidence>
<dbReference type="Gene3D" id="1.20.120.1770">
    <property type="match status" value="1"/>
</dbReference>
<name>A0A2V1DSG2_9PLEO</name>
<dbReference type="CDD" id="cd08760">
    <property type="entry name" value="Cyt_b561_FRRS1_like"/>
    <property type="match status" value="1"/>
</dbReference>
<accession>A0A2V1DSG2</accession>
<reference evidence="9 10" key="1">
    <citation type="journal article" date="2018" name="Sci. Rep.">
        <title>Comparative genomics provides insights into the lifestyle and reveals functional heterogeneity of dark septate endophytic fungi.</title>
        <authorList>
            <person name="Knapp D.G."/>
            <person name="Nemeth J.B."/>
            <person name="Barry K."/>
            <person name="Hainaut M."/>
            <person name="Henrissat B."/>
            <person name="Johnson J."/>
            <person name="Kuo A."/>
            <person name="Lim J.H.P."/>
            <person name="Lipzen A."/>
            <person name="Nolan M."/>
            <person name="Ohm R.A."/>
            <person name="Tamas L."/>
            <person name="Grigoriev I.V."/>
            <person name="Spatafora J.W."/>
            <person name="Nagy L.G."/>
            <person name="Kovacs G.M."/>
        </authorList>
    </citation>
    <scope>NUCLEOTIDE SEQUENCE [LARGE SCALE GENOMIC DNA]</scope>
    <source>
        <strain evidence="9 10">DSE2036</strain>
    </source>
</reference>
<keyword evidence="4" id="KW-0249">Electron transport</keyword>
<dbReference type="AlphaFoldDB" id="A0A2V1DSG2"/>
<evidence type="ECO:0000256" key="3">
    <source>
        <dbReference type="ARBA" id="ARBA00022692"/>
    </source>
</evidence>
<dbReference type="GO" id="GO:0016020">
    <property type="term" value="C:membrane"/>
    <property type="evidence" value="ECO:0007669"/>
    <property type="project" value="UniProtKB-SubCell"/>
</dbReference>
<evidence type="ECO:0000256" key="7">
    <source>
        <dbReference type="SAM" id="Phobius"/>
    </source>
</evidence>
<dbReference type="SMART" id="SM00665">
    <property type="entry name" value="B561"/>
    <property type="match status" value="1"/>
</dbReference>
<keyword evidence="2" id="KW-0813">Transport</keyword>
<proteinExistence type="predicted"/>
<dbReference type="PANTHER" id="PTHR47797:SF1">
    <property type="entry name" value="CYTOCHROME B561 DOMAIN-CONTAINING PROTEIN-RELATED"/>
    <property type="match status" value="1"/>
</dbReference>
<protein>
    <recommendedName>
        <fullName evidence="8">Cytochrome b561 domain-containing protein</fullName>
    </recommendedName>
</protein>
<keyword evidence="10" id="KW-1185">Reference proteome</keyword>
<dbReference type="InterPro" id="IPR006593">
    <property type="entry name" value="Cyt_b561/ferric_Rdtase_TM"/>
</dbReference>